<reference evidence="1" key="1">
    <citation type="journal article" date="2013" name="Genetics">
        <title>The draft genome and transcriptome of Panagrellus redivivus are shaped by the harsh demands of a free-living lifestyle.</title>
        <authorList>
            <person name="Srinivasan J."/>
            <person name="Dillman A.R."/>
            <person name="Macchietto M.G."/>
            <person name="Heikkinen L."/>
            <person name="Lakso M."/>
            <person name="Fracchia K.M."/>
            <person name="Antoshechkin I."/>
            <person name="Mortazavi A."/>
            <person name="Wong G."/>
            <person name="Sternberg P.W."/>
        </authorList>
    </citation>
    <scope>NUCLEOTIDE SEQUENCE [LARGE SCALE GENOMIC DNA]</scope>
    <source>
        <strain evidence="1">MT8872</strain>
    </source>
</reference>
<reference evidence="2" key="2">
    <citation type="submission" date="2020-10" db="UniProtKB">
        <authorList>
            <consortium name="WormBaseParasite"/>
        </authorList>
    </citation>
    <scope>IDENTIFICATION</scope>
</reference>
<evidence type="ECO:0000313" key="1">
    <source>
        <dbReference type="Proteomes" id="UP000492821"/>
    </source>
</evidence>
<accession>A0A7E5A1W4</accession>
<dbReference type="AlphaFoldDB" id="A0A7E5A1W4"/>
<dbReference type="Proteomes" id="UP000492821">
    <property type="component" value="Unassembled WGS sequence"/>
</dbReference>
<name>A0A7E5A1W4_PANRE</name>
<organism evidence="1 2">
    <name type="scientific">Panagrellus redivivus</name>
    <name type="common">Microworm</name>
    <dbReference type="NCBI Taxonomy" id="6233"/>
    <lineage>
        <taxon>Eukaryota</taxon>
        <taxon>Metazoa</taxon>
        <taxon>Ecdysozoa</taxon>
        <taxon>Nematoda</taxon>
        <taxon>Chromadorea</taxon>
        <taxon>Rhabditida</taxon>
        <taxon>Tylenchina</taxon>
        <taxon>Panagrolaimomorpha</taxon>
        <taxon>Panagrolaimoidea</taxon>
        <taxon>Panagrolaimidae</taxon>
        <taxon>Panagrellus</taxon>
    </lineage>
</organism>
<sequence length="67" mass="7610">MVGNPFVCDDNLKWFTEYLTYEISNNRWFGKKDADEVYADPIICPDPLEATTVATKETCHCTCSNNA</sequence>
<proteinExistence type="predicted"/>
<protein>
    <submittedName>
        <fullName evidence="2">Lipase_3 domain-containing protein</fullName>
    </submittedName>
</protein>
<keyword evidence="1" id="KW-1185">Reference proteome</keyword>
<dbReference type="WBParaSite" id="Pan_g8774.t1">
    <property type="protein sequence ID" value="Pan_g8774.t1"/>
    <property type="gene ID" value="Pan_g8774"/>
</dbReference>
<evidence type="ECO:0000313" key="2">
    <source>
        <dbReference type="WBParaSite" id="Pan_g8774.t1"/>
    </source>
</evidence>